<sequence>MAGQSAHRVGHVRRGSGRRWTMAKRAEKAQANRQAILDAAAVVVGRHGYGKASIARIAEEAGVAHGLIYLYFKNQQDLFDQLLPHVGEAMLRYIAQATLDAQTLADREREGLEANFAYLREHPALHRILNEAAFFAPEAHQQYLRRMAGGYTRSLQRGWSAGEIDGYDESELEVLAYMIIGAREYLLERYAVSGSRIEDLPAHVKTTYLRVVARSLGIDEEKIMSGTQDTRQTG</sequence>
<dbReference type="Pfam" id="PF00440">
    <property type="entry name" value="TetR_N"/>
    <property type="match status" value="1"/>
</dbReference>
<dbReference type="GO" id="GO:0003677">
    <property type="term" value="F:DNA binding"/>
    <property type="evidence" value="ECO:0007669"/>
    <property type="project" value="UniProtKB-UniRule"/>
</dbReference>
<dbReference type="PANTHER" id="PTHR43479">
    <property type="entry name" value="ACREF/ENVCD OPERON REPRESSOR-RELATED"/>
    <property type="match status" value="1"/>
</dbReference>
<reference evidence="5 6" key="1">
    <citation type="submission" date="2017-10" db="EMBL/GenBank/DDBJ databases">
        <title>Sedimentibacterium mangrovi gen. nov., sp. nov., a novel member of family Phyllobacteriacea isolated from mangrove sediment.</title>
        <authorList>
            <person name="Liao H."/>
            <person name="Tian Y."/>
        </authorList>
    </citation>
    <scope>NUCLEOTIDE SEQUENCE [LARGE SCALE GENOMIC DNA]</scope>
    <source>
        <strain evidence="5 6">X9-2-2</strain>
    </source>
</reference>
<dbReference type="PANTHER" id="PTHR43479:SF11">
    <property type="entry name" value="ACREF_ENVCD OPERON REPRESSOR-RELATED"/>
    <property type="match status" value="1"/>
</dbReference>
<accession>A0A2G1QJS7</accession>
<evidence type="ECO:0000259" key="4">
    <source>
        <dbReference type="PROSITE" id="PS50977"/>
    </source>
</evidence>
<dbReference type="SUPFAM" id="SSF46689">
    <property type="entry name" value="Homeodomain-like"/>
    <property type="match status" value="1"/>
</dbReference>
<keyword evidence="1 2" id="KW-0238">DNA-binding</keyword>
<feature type="domain" description="HTH tetR-type" evidence="4">
    <location>
        <begin position="30"/>
        <end position="90"/>
    </location>
</feature>
<evidence type="ECO:0000313" key="5">
    <source>
        <dbReference type="EMBL" id="PHP65785.1"/>
    </source>
</evidence>
<evidence type="ECO:0000256" key="2">
    <source>
        <dbReference type="PROSITE-ProRule" id="PRU00335"/>
    </source>
</evidence>
<gene>
    <name evidence="5" type="ORF">CSC94_16990</name>
</gene>
<proteinExistence type="predicted"/>
<protein>
    <submittedName>
        <fullName evidence="5">TetR family transcriptional regulator</fullName>
    </submittedName>
</protein>
<dbReference type="PROSITE" id="PS01081">
    <property type="entry name" value="HTH_TETR_1"/>
    <property type="match status" value="1"/>
</dbReference>
<dbReference type="Gene3D" id="1.10.357.10">
    <property type="entry name" value="Tetracycline Repressor, domain 2"/>
    <property type="match status" value="1"/>
</dbReference>
<evidence type="ECO:0000256" key="1">
    <source>
        <dbReference type="ARBA" id="ARBA00023125"/>
    </source>
</evidence>
<dbReference type="InterPro" id="IPR023772">
    <property type="entry name" value="DNA-bd_HTH_TetR-type_CS"/>
</dbReference>
<dbReference type="InterPro" id="IPR009057">
    <property type="entry name" value="Homeodomain-like_sf"/>
</dbReference>
<feature type="region of interest" description="Disordered" evidence="3">
    <location>
        <begin position="1"/>
        <end position="20"/>
    </location>
</feature>
<feature type="DNA-binding region" description="H-T-H motif" evidence="2">
    <location>
        <begin position="53"/>
        <end position="72"/>
    </location>
</feature>
<name>A0A2G1QJS7_9HYPH</name>
<feature type="compositionally biased region" description="Basic residues" evidence="3">
    <location>
        <begin position="8"/>
        <end position="17"/>
    </location>
</feature>
<dbReference type="OrthoDB" id="9811084at2"/>
<organism evidence="5 6">
    <name type="scientific">Zhengella mangrovi</name>
    <dbReference type="NCBI Taxonomy" id="1982044"/>
    <lineage>
        <taxon>Bacteria</taxon>
        <taxon>Pseudomonadati</taxon>
        <taxon>Pseudomonadota</taxon>
        <taxon>Alphaproteobacteria</taxon>
        <taxon>Hyphomicrobiales</taxon>
        <taxon>Notoacmeibacteraceae</taxon>
        <taxon>Zhengella</taxon>
    </lineage>
</organism>
<dbReference type="EMBL" id="PDVP01000012">
    <property type="protein sequence ID" value="PHP65785.1"/>
    <property type="molecule type" value="Genomic_DNA"/>
</dbReference>
<evidence type="ECO:0000256" key="3">
    <source>
        <dbReference type="SAM" id="MobiDB-lite"/>
    </source>
</evidence>
<dbReference type="PROSITE" id="PS50977">
    <property type="entry name" value="HTH_TETR_2"/>
    <property type="match status" value="1"/>
</dbReference>
<dbReference type="InterPro" id="IPR001647">
    <property type="entry name" value="HTH_TetR"/>
</dbReference>
<dbReference type="AlphaFoldDB" id="A0A2G1QJS7"/>
<dbReference type="InterPro" id="IPR050624">
    <property type="entry name" value="HTH-type_Tx_Regulator"/>
</dbReference>
<evidence type="ECO:0000313" key="6">
    <source>
        <dbReference type="Proteomes" id="UP000221168"/>
    </source>
</evidence>
<comment type="caution">
    <text evidence="5">The sequence shown here is derived from an EMBL/GenBank/DDBJ whole genome shotgun (WGS) entry which is preliminary data.</text>
</comment>
<keyword evidence="6" id="KW-1185">Reference proteome</keyword>
<dbReference type="Proteomes" id="UP000221168">
    <property type="component" value="Unassembled WGS sequence"/>
</dbReference>
<dbReference type="PRINTS" id="PR00455">
    <property type="entry name" value="HTHTETR"/>
</dbReference>